<dbReference type="InterPro" id="IPR020864">
    <property type="entry name" value="MACPF"/>
</dbReference>
<dbReference type="PANTHER" id="PTHR45742">
    <property type="entry name" value="COMPLEMENT COMPONENT C6"/>
    <property type="match status" value="1"/>
</dbReference>
<proteinExistence type="predicted"/>
<dbReference type="AlphaFoldDB" id="A0A1T2Y3W0"/>
<name>A0A1T2Y3W0_PSEFL</name>
<reference evidence="5 6" key="1">
    <citation type="submission" date="2016-12" db="EMBL/GenBank/DDBJ databases">
        <title>Draft genome sequences of seven strains of Pseudomonas fluorescens that produce 4-formylaminooxyvinylglycine.</title>
        <authorList>
            <person name="Okrent R.A."/>
            <person name="Manning V.A."/>
            <person name="Trippe K.M."/>
        </authorList>
    </citation>
    <scope>NUCLEOTIDE SEQUENCE [LARGE SCALE GENOMIC DNA]</scope>
    <source>
        <strain evidence="5 6">P5A</strain>
    </source>
</reference>
<feature type="domain" description="MACPF" evidence="4">
    <location>
        <begin position="4"/>
        <end position="316"/>
    </location>
</feature>
<dbReference type="GO" id="GO:0005579">
    <property type="term" value="C:membrane attack complex"/>
    <property type="evidence" value="ECO:0007669"/>
    <property type="project" value="TreeGrafter"/>
</dbReference>
<accession>A0A1T2Y3W0</accession>
<dbReference type="EMBL" id="MSDF01000050">
    <property type="protein sequence ID" value="OPA86768.1"/>
    <property type="molecule type" value="Genomic_DNA"/>
</dbReference>
<dbReference type="Proteomes" id="UP000190965">
    <property type="component" value="Unassembled WGS sequence"/>
</dbReference>
<evidence type="ECO:0000259" key="4">
    <source>
        <dbReference type="PROSITE" id="PS51412"/>
    </source>
</evidence>
<gene>
    <name evidence="5" type="ORF">BFW87_24500</name>
</gene>
<evidence type="ECO:0000313" key="6">
    <source>
        <dbReference type="Proteomes" id="UP000190965"/>
    </source>
</evidence>
<protein>
    <recommendedName>
        <fullName evidence="4">MACPF domain-containing protein</fullName>
    </recommendedName>
</protein>
<keyword evidence="3" id="KW-1015">Disulfide bond</keyword>
<comment type="caution">
    <text evidence="5">The sequence shown here is derived from an EMBL/GenBank/DDBJ whole genome shotgun (WGS) entry which is preliminary data.</text>
</comment>
<dbReference type="PANTHER" id="PTHR45742:SF8">
    <property type="entry name" value="FLOCCULATION PROTEIN FLO11"/>
    <property type="match status" value="1"/>
</dbReference>
<dbReference type="GO" id="GO:0006956">
    <property type="term" value="P:complement activation"/>
    <property type="evidence" value="ECO:0007669"/>
    <property type="project" value="TreeGrafter"/>
</dbReference>
<dbReference type="GO" id="GO:0005576">
    <property type="term" value="C:extracellular region"/>
    <property type="evidence" value="ECO:0007669"/>
    <property type="project" value="UniProtKB-SubCell"/>
</dbReference>
<dbReference type="PROSITE" id="PS51412">
    <property type="entry name" value="MACPF_2"/>
    <property type="match status" value="1"/>
</dbReference>
<dbReference type="OrthoDB" id="9124642at2"/>
<dbReference type="SMART" id="SM00457">
    <property type="entry name" value="MACPF"/>
    <property type="match status" value="1"/>
</dbReference>
<evidence type="ECO:0000256" key="2">
    <source>
        <dbReference type="ARBA" id="ARBA00022525"/>
    </source>
</evidence>
<sequence>MTDGAGSAGTTARDIDGSQLLGRGLNRLDWAEAGKECHKVGDTEAGKRSVLCNGTEYNVGKHVNVTQVTSENYFTETFSSRDEYEKHTQSSVEVSGRYGAFSGGFEMTFGTQVKKLEEREAAIYSHTVRLWKLAFEVNPANSTEAFQTRVKELPQRFDPANPKPFFNFFVDFGVDIVNEVVVGGALNYAMTVLKTYTSEKNTLDAMIKAEYGTFVSAKATTSISEEIKKHLAHRRVSLTTQGGTHSISFNDAAPTNCYEDFKEWRKSLANAPRVVEVRLTPIYRFVKEGETRNALEEAYQWYTSDKVEISANWKTSVIVIGRSSVSATTHVAANGPALRMIFVNSSTKETSESFHYPPAADASQDAFTQFWDALALLLKQKSRDKLLLATERWPRDKKHFPSASMLEALLLHGASERILQRWEHLTEKSQPNPHCGLTYVLAGNDLRDEGVDGLIVGFGQPGVSLSPTVKVSVRLAYDSFGRVKVVQAGKTLEDPKTVLYVVRSNTGEKRALAMDATHEDRLAMQKPDEHNPGQLWYMLELENTDPAIHRPTQLINYQTGTCLQGDPDEKDCRLQPMSAGKQEYDVVWDRRSDPVFHLLLAHFHMNHKNLTRVGEGASVRKWGTTPDLHWFREQRVPYRSANAVVK</sequence>
<evidence type="ECO:0000256" key="1">
    <source>
        <dbReference type="ARBA" id="ARBA00004613"/>
    </source>
</evidence>
<comment type="subcellular location">
    <subcellularLocation>
        <location evidence="1">Secreted</location>
    </subcellularLocation>
</comment>
<keyword evidence="2" id="KW-0964">Secreted</keyword>
<evidence type="ECO:0000313" key="5">
    <source>
        <dbReference type="EMBL" id="OPA86768.1"/>
    </source>
</evidence>
<organism evidence="5 6">
    <name type="scientific">Pseudomonas fluorescens</name>
    <dbReference type="NCBI Taxonomy" id="294"/>
    <lineage>
        <taxon>Bacteria</taxon>
        <taxon>Pseudomonadati</taxon>
        <taxon>Pseudomonadota</taxon>
        <taxon>Gammaproteobacteria</taxon>
        <taxon>Pseudomonadales</taxon>
        <taxon>Pseudomonadaceae</taxon>
        <taxon>Pseudomonas</taxon>
    </lineage>
</organism>
<dbReference type="Pfam" id="PF01823">
    <property type="entry name" value="MACPF"/>
    <property type="match status" value="1"/>
</dbReference>
<evidence type="ECO:0000256" key="3">
    <source>
        <dbReference type="ARBA" id="ARBA00023157"/>
    </source>
</evidence>